<dbReference type="GO" id="GO:0005886">
    <property type="term" value="C:plasma membrane"/>
    <property type="evidence" value="ECO:0007669"/>
    <property type="project" value="UniProtKB-SubCell"/>
</dbReference>
<gene>
    <name evidence="11" type="ORF">HB778_36975</name>
</gene>
<feature type="transmembrane region" description="Helical" evidence="8">
    <location>
        <begin position="249"/>
        <end position="268"/>
    </location>
</feature>
<dbReference type="RefSeq" id="WP_183454958.1">
    <property type="nucleotide sequence ID" value="NZ_CP050298.1"/>
</dbReference>
<geneLocation type="plasmid" evidence="11 12">
    <name>p_3</name>
</geneLocation>
<sequence>MTDLSKVLQVVFLVIAQNRRQKALLALVILTIAATAVGAAIFPVFFSLGIDALTEGNGRINAAVTYILSFGIGLTLVGILEQIQWLTFGPMNLRLQRNLTTHVFQHAVSLPYYRLKTYTTYEIGRTIEKGLDAVRDITSNLTFFLIPTIIELGIAASVIAFMIDFWIAGFLVVALFLYGFIANIAARRIRSSTEEAMESGIDAWSFGLDGVANAELVQQSNLGSEFTSKLDDKLKVNDRAWAITFRQRAYYGGLQALVFGLVVLGVLWRGGVNAGEGILSIGELVLLNTYIIRLLQPVETFARVYRDVHAALGEARLLADLLAVDVPAPTKVLLPAEKQPFTLELRHVSIDVADHPVLSGLSFSVQPKEPLFIVGPSGVGKTSLLKLLSCLTMPSDGAYMINGKAVSDENASALREDIAVVQQDCLLFDWTIRENIAFGYSGPKTDIDEVISILGLTDVINRHEAQAESTVGERGNRLSGGEKQRVSLARALLKKPRLLLLDEATAALDEVNRKRALAAIETLQKDNSSVFITHDLSLIKPMSRVLFLCASDTAFYGMQNELLAENPTYRQFIEGIERNSDVPAGVSKPDNGERA</sequence>
<dbReference type="InterPro" id="IPR003439">
    <property type="entry name" value="ABC_transporter-like_ATP-bd"/>
</dbReference>
<evidence type="ECO:0000256" key="4">
    <source>
        <dbReference type="ARBA" id="ARBA00022741"/>
    </source>
</evidence>
<feature type="transmembrane region" description="Helical" evidence="8">
    <location>
        <begin position="23"/>
        <end position="46"/>
    </location>
</feature>
<dbReference type="PROSITE" id="PS50893">
    <property type="entry name" value="ABC_TRANSPORTER_2"/>
    <property type="match status" value="1"/>
</dbReference>
<feature type="transmembrane region" description="Helical" evidence="8">
    <location>
        <begin position="141"/>
        <end position="159"/>
    </location>
</feature>
<organism evidence="11 12">
    <name type="scientific">Mesorhizobium huakuii</name>
    <dbReference type="NCBI Taxonomy" id="28104"/>
    <lineage>
        <taxon>Bacteria</taxon>
        <taxon>Pseudomonadati</taxon>
        <taxon>Pseudomonadota</taxon>
        <taxon>Alphaproteobacteria</taxon>
        <taxon>Hyphomicrobiales</taxon>
        <taxon>Phyllobacteriaceae</taxon>
        <taxon>Mesorhizobium</taxon>
    </lineage>
</organism>
<accession>A0A7G6T4X3</accession>
<protein>
    <submittedName>
        <fullName evidence="11">ABC transporter ATP-binding protein</fullName>
    </submittedName>
</protein>
<evidence type="ECO:0000256" key="8">
    <source>
        <dbReference type="SAM" id="Phobius"/>
    </source>
</evidence>
<dbReference type="Pfam" id="PF00005">
    <property type="entry name" value="ABC_tran"/>
    <property type="match status" value="1"/>
</dbReference>
<feature type="domain" description="ABC transporter" evidence="9">
    <location>
        <begin position="343"/>
        <end position="575"/>
    </location>
</feature>
<evidence type="ECO:0000256" key="7">
    <source>
        <dbReference type="ARBA" id="ARBA00023136"/>
    </source>
</evidence>
<keyword evidence="4" id="KW-0547">Nucleotide-binding</keyword>
<keyword evidence="11" id="KW-0614">Plasmid</keyword>
<evidence type="ECO:0000256" key="5">
    <source>
        <dbReference type="ARBA" id="ARBA00022840"/>
    </source>
</evidence>
<feature type="transmembrane region" description="Helical" evidence="8">
    <location>
        <begin position="165"/>
        <end position="186"/>
    </location>
</feature>
<dbReference type="InterPro" id="IPR027417">
    <property type="entry name" value="P-loop_NTPase"/>
</dbReference>
<keyword evidence="6 8" id="KW-1133">Transmembrane helix</keyword>
<evidence type="ECO:0000313" key="11">
    <source>
        <dbReference type="EMBL" id="QND61805.1"/>
    </source>
</evidence>
<dbReference type="InterPro" id="IPR039421">
    <property type="entry name" value="Type_1_exporter"/>
</dbReference>
<dbReference type="EMBL" id="CP050298">
    <property type="protein sequence ID" value="QND61805.1"/>
    <property type="molecule type" value="Genomic_DNA"/>
</dbReference>
<dbReference type="InterPro" id="IPR036640">
    <property type="entry name" value="ABC1_TM_sf"/>
</dbReference>
<keyword evidence="3 8" id="KW-0812">Transmembrane</keyword>
<dbReference type="SUPFAM" id="SSF90123">
    <property type="entry name" value="ABC transporter transmembrane region"/>
    <property type="match status" value="1"/>
</dbReference>
<reference evidence="12" key="1">
    <citation type="journal article" date="2020" name="Mol. Plant Microbe">
        <title>Rhizobial microsymbionts of the narrowly endemic Oxytropis species growing in Kamchatka are characterized by significant genetic diversity and possess a set of genes that are associated with T3SS and T6SS secretion systems and can affect the development of symbiosis.</title>
        <authorList>
            <person name="Safronova V."/>
            <person name="Guro P."/>
            <person name="Sazanova A."/>
            <person name="Kuznetsova I."/>
            <person name="Belimov A."/>
            <person name="Yakubov V."/>
            <person name="Chirak E."/>
            <person name="Afonin A."/>
            <person name="Gogolev Y."/>
            <person name="Andronov E."/>
            <person name="Tikhonovich I."/>
        </authorList>
    </citation>
    <scope>NUCLEOTIDE SEQUENCE [LARGE SCALE GENOMIC DNA]</scope>
    <source>
        <strain evidence="12">583</strain>
        <plasmid evidence="12">p_3</plasmid>
    </source>
</reference>
<dbReference type="PANTHER" id="PTHR24221">
    <property type="entry name" value="ATP-BINDING CASSETTE SUB-FAMILY B"/>
    <property type="match status" value="1"/>
</dbReference>
<dbReference type="AlphaFoldDB" id="A0A7G6T4X3"/>
<dbReference type="Gene3D" id="3.40.50.300">
    <property type="entry name" value="P-loop containing nucleotide triphosphate hydrolases"/>
    <property type="match status" value="1"/>
</dbReference>
<proteinExistence type="inferred from homology"/>
<feature type="transmembrane region" description="Helical" evidence="8">
    <location>
        <begin position="66"/>
        <end position="88"/>
    </location>
</feature>
<dbReference type="InterPro" id="IPR017871">
    <property type="entry name" value="ABC_transporter-like_CS"/>
</dbReference>
<evidence type="ECO:0000256" key="6">
    <source>
        <dbReference type="ARBA" id="ARBA00022989"/>
    </source>
</evidence>
<evidence type="ECO:0000256" key="3">
    <source>
        <dbReference type="ARBA" id="ARBA00022692"/>
    </source>
</evidence>
<evidence type="ECO:0000313" key="12">
    <source>
        <dbReference type="Proteomes" id="UP000515465"/>
    </source>
</evidence>
<dbReference type="PANTHER" id="PTHR24221:SF654">
    <property type="entry name" value="ATP-BINDING CASSETTE SUB-FAMILY B MEMBER 6"/>
    <property type="match status" value="1"/>
</dbReference>
<dbReference type="SUPFAM" id="SSF52540">
    <property type="entry name" value="P-loop containing nucleoside triphosphate hydrolases"/>
    <property type="match status" value="1"/>
</dbReference>
<keyword evidence="5 11" id="KW-0067">ATP-binding</keyword>
<keyword evidence="7 8" id="KW-0472">Membrane</keyword>
<dbReference type="GO" id="GO:0140359">
    <property type="term" value="F:ABC-type transporter activity"/>
    <property type="evidence" value="ECO:0007669"/>
    <property type="project" value="InterPro"/>
</dbReference>
<dbReference type="SMART" id="SM00382">
    <property type="entry name" value="AAA"/>
    <property type="match status" value="1"/>
</dbReference>
<dbReference type="InterPro" id="IPR011527">
    <property type="entry name" value="ABC1_TM_dom"/>
</dbReference>
<name>A0A7G6T4X3_9HYPH</name>
<dbReference type="InterPro" id="IPR003593">
    <property type="entry name" value="AAA+_ATPase"/>
</dbReference>
<comment type="subcellular location">
    <subcellularLocation>
        <location evidence="1">Cell membrane</location>
        <topology evidence="1">Multi-pass membrane protein</topology>
    </subcellularLocation>
</comment>
<evidence type="ECO:0000256" key="2">
    <source>
        <dbReference type="ARBA" id="ARBA00005417"/>
    </source>
</evidence>
<dbReference type="GO" id="GO:0005524">
    <property type="term" value="F:ATP binding"/>
    <property type="evidence" value="ECO:0007669"/>
    <property type="project" value="UniProtKB-KW"/>
</dbReference>
<dbReference type="PROSITE" id="PS50929">
    <property type="entry name" value="ABC_TM1F"/>
    <property type="match status" value="1"/>
</dbReference>
<dbReference type="Gene3D" id="1.20.1560.10">
    <property type="entry name" value="ABC transporter type 1, transmembrane domain"/>
    <property type="match status" value="1"/>
</dbReference>
<dbReference type="Pfam" id="PF00664">
    <property type="entry name" value="ABC_membrane"/>
    <property type="match status" value="1"/>
</dbReference>
<comment type="similarity">
    <text evidence="2">Belongs to the ABC transporter superfamily.</text>
</comment>
<evidence type="ECO:0000259" key="9">
    <source>
        <dbReference type="PROSITE" id="PS50893"/>
    </source>
</evidence>
<evidence type="ECO:0000259" key="10">
    <source>
        <dbReference type="PROSITE" id="PS50929"/>
    </source>
</evidence>
<feature type="domain" description="ABC transmembrane type-1" evidence="10">
    <location>
        <begin position="26"/>
        <end position="310"/>
    </location>
</feature>
<dbReference type="Proteomes" id="UP000515465">
    <property type="component" value="Plasmid p_3"/>
</dbReference>
<dbReference type="PROSITE" id="PS00211">
    <property type="entry name" value="ABC_TRANSPORTER_1"/>
    <property type="match status" value="1"/>
</dbReference>
<evidence type="ECO:0000256" key="1">
    <source>
        <dbReference type="ARBA" id="ARBA00004651"/>
    </source>
</evidence>
<dbReference type="GO" id="GO:0016887">
    <property type="term" value="F:ATP hydrolysis activity"/>
    <property type="evidence" value="ECO:0007669"/>
    <property type="project" value="InterPro"/>
</dbReference>